<dbReference type="Pfam" id="PF00364">
    <property type="entry name" value="Biotin_lipoyl"/>
    <property type="match status" value="1"/>
</dbReference>
<dbReference type="PROSITE" id="PS50975">
    <property type="entry name" value="ATP_GRASP"/>
    <property type="match status" value="1"/>
</dbReference>
<evidence type="ECO:0000256" key="10">
    <source>
        <dbReference type="PIRSR" id="PIRSR001594-2"/>
    </source>
</evidence>
<dbReference type="CDD" id="cd06850">
    <property type="entry name" value="biotinyl_domain"/>
    <property type="match status" value="1"/>
</dbReference>
<dbReference type="GO" id="GO:0005737">
    <property type="term" value="C:cytoplasm"/>
    <property type="evidence" value="ECO:0007669"/>
    <property type="project" value="TreeGrafter"/>
</dbReference>
<dbReference type="NCBIfam" id="NF009554">
    <property type="entry name" value="PRK12999.1"/>
    <property type="match status" value="1"/>
</dbReference>
<evidence type="ECO:0000313" key="17">
    <source>
        <dbReference type="EMBL" id="MXQ49772.1"/>
    </source>
</evidence>
<gene>
    <name evidence="17" type="ORF">GQ671_00480</name>
</gene>
<dbReference type="Pfam" id="PF02786">
    <property type="entry name" value="CPSase_L_D2"/>
    <property type="match status" value="1"/>
</dbReference>
<evidence type="ECO:0000259" key="14">
    <source>
        <dbReference type="PROSITE" id="PS50975"/>
    </source>
</evidence>
<evidence type="ECO:0000256" key="1">
    <source>
        <dbReference type="ARBA" id="ARBA00001953"/>
    </source>
</evidence>
<dbReference type="Pfam" id="PF00289">
    <property type="entry name" value="Biotin_carb_N"/>
    <property type="match status" value="1"/>
</dbReference>
<dbReference type="InterPro" id="IPR005482">
    <property type="entry name" value="Biotin_COase_C"/>
</dbReference>
<dbReference type="PROSITE" id="PS50991">
    <property type="entry name" value="PYR_CT"/>
    <property type="match status" value="1"/>
</dbReference>
<name>A0A6N8TWI9_9STAP</name>
<dbReference type="CDD" id="cd07937">
    <property type="entry name" value="DRE_TIM_PC_TC_5S"/>
    <property type="match status" value="1"/>
</dbReference>
<dbReference type="RefSeq" id="WP_160651045.1">
    <property type="nucleotide sequence ID" value="NZ_JBHRWU010000001.1"/>
</dbReference>
<dbReference type="NCBIfam" id="TIGR01235">
    <property type="entry name" value="pyruv_carbox"/>
    <property type="match status" value="1"/>
</dbReference>
<dbReference type="Pfam" id="PF00682">
    <property type="entry name" value="HMGL-like"/>
    <property type="match status" value="1"/>
</dbReference>
<evidence type="ECO:0000259" key="13">
    <source>
        <dbReference type="PROSITE" id="PS50968"/>
    </source>
</evidence>
<evidence type="ECO:0000256" key="3">
    <source>
        <dbReference type="ARBA" id="ARBA00022598"/>
    </source>
</evidence>
<dbReference type="SUPFAM" id="SSF51230">
    <property type="entry name" value="Single hybrid motif"/>
    <property type="match status" value="1"/>
</dbReference>
<dbReference type="SUPFAM" id="SSF51246">
    <property type="entry name" value="Rudiment single hybrid motif"/>
    <property type="match status" value="1"/>
</dbReference>
<dbReference type="InterPro" id="IPR055268">
    <property type="entry name" value="PCB-like"/>
</dbReference>
<evidence type="ECO:0000256" key="11">
    <source>
        <dbReference type="PIRSR" id="PIRSR001594-3"/>
    </source>
</evidence>
<dbReference type="InterPro" id="IPR011053">
    <property type="entry name" value="Single_hybrid_motif"/>
</dbReference>
<feature type="binding site" evidence="10">
    <location>
        <position position="873"/>
    </location>
    <ligand>
        <name>substrate</name>
    </ligand>
</feature>
<evidence type="ECO:0000313" key="18">
    <source>
        <dbReference type="Proteomes" id="UP000436284"/>
    </source>
</evidence>
<dbReference type="NCBIfam" id="NF006761">
    <property type="entry name" value="PRK09282.1"/>
    <property type="match status" value="1"/>
</dbReference>
<dbReference type="AlphaFoldDB" id="A0A6N8TWI9"/>
<feature type="binding site" evidence="10">
    <location>
        <position position="611"/>
    </location>
    <ligand>
        <name>substrate</name>
    </ligand>
</feature>
<protein>
    <recommendedName>
        <fullName evidence="2 8">Pyruvate carboxylase</fullName>
        <ecNumber evidence="2 8">6.4.1.1</ecNumber>
    </recommendedName>
</protein>
<dbReference type="Gene3D" id="3.20.20.70">
    <property type="entry name" value="Aldolase class I"/>
    <property type="match status" value="1"/>
</dbReference>
<dbReference type="Pfam" id="PF02436">
    <property type="entry name" value="PYC_OADA"/>
    <property type="match status" value="1"/>
</dbReference>
<dbReference type="GO" id="GO:0005524">
    <property type="term" value="F:ATP binding"/>
    <property type="evidence" value="ECO:0007669"/>
    <property type="project" value="UniProtKB-UniRule"/>
</dbReference>
<keyword evidence="4 11" id="KW-0479">Metal-binding</keyword>
<feature type="binding site" evidence="11">
    <location>
        <position position="738"/>
    </location>
    <ligand>
        <name>Mn(2+)</name>
        <dbReference type="ChEBI" id="CHEBI:29035"/>
    </ligand>
</feature>
<dbReference type="GO" id="GO:0004736">
    <property type="term" value="F:pyruvate carboxylase activity"/>
    <property type="evidence" value="ECO:0007669"/>
    <property type="project" value="UniProtKB-EC"/>
</dbReference>
<feature type="binding site" evidence="10">
    <location>
        <position position="203"/>
    </location>
    <ligand>
        <name>ATP</name>
        <dbReference type="ChEBI" id="CHEBI:30616"/>
    </ligand>
</feature>
<evidence type="ECO:0000256" key="12">
    <source>
        <dbReference type="PIRSR" id="PIRSR001594-4"/>
    </source>
</evidence>
<dbReference type="InterPro" id="IPR013785">
    <property type="entry name" value="Aldolase_TIM"/>
</dbReference>
<dbReference type="Gene3D" id="3.30.470.20">
    <property type="entry name" value="ATP-grasp fold, B domain"/>
    <property type="match status" value="1"/>
</dbReference>
<dbReference type="SUPFAM" id="SSF89000">
    <property type="entry name" value="post-HMGL domain-like"/>
    <property type="match status" value="1"/>
</dbReference>
<dbReference type="InterPro" id="IPR003379">
    <property type="entry name" value="Carboxylase_cons_dom"/>
</dbReference>
<dbReference type="SMART" id="SM00878">
    <property type="entry name" value="Biotin_carb_C"/>
    <property type="match status" value="1"/>
</dbReference>
<dbReference type="InterPro" id="IPR000891">
    <property type="entry name" value="PYR_CT"/>
</dbReference>
<dbReference type="GO" id="GO:0046872">
    <property type="term" value="F:metal ion binding"/>
    <property type="evidence" value="ECO:0007669"/>
    <property type="project" value="UniProtKB-KW"/>
</dbReference>
<keyword evidence="5 8" id="KW-0547">Nucleotide-binding</keyword>
<evidence type="ECO:0000259" key="16">
    <source>
        <dbReference type="PROSITE" id="PS50991"/>
    </source>
</evidence>
<keyword evidence="17" id="KW-0670">Pyruvate</keyword>
<keyword evidence="6 8" id="KW-0067">ATP-binding</keyword>
<keyword evidence="18" id="KW-1185">Reference proteome</keyword>
<feature type="domain" description="ATP-grasp" evidence="14">
    <location>
        <begin position="123"/>
        <end position="319"/>
    </location>
</feature>
<dbReference type="InterPro" id="IPR005481">
    <property type="entry name" value="BC-like_N"/>
</dbReference>
<dbReference type="Gene3D" id="2.40.50.100">
    <property type="match status" value="1"/>
</dbReference>
<dbReference type="EC" id="6.4.1.1" evidence="2 8"/>
<dbReference type="Proteomes" id="UP000436284">
    <property type="component" value="Unassembled WGS sequence"/>
</dbReference>
<dbReference type="InterPro" id="IPR011761">
    <property type="entry name" value="ATP-grasp"/>
</dbReference>
<comment type="function">
    <text evidence="8">Catalyzes a 2-step reaction, involving the ATP-dependent carboxylation of the covalently attached biotin in the first step and the transfer of the carboxyl group to pyruvate in the second.</text>
</comment>
<dbReference type="InterPro" id="IPR016185">
    <property type="entry name" value="PreATP-grasp_dom_sf"/>
</dbReference>
<comment type="cofactor">
    <cofactor evidence="1 8">
        <name>biotin</name>
        <dbReference type="ChEBI" id="CHEBI:57586"/>
    </cofactor>
</comment>
<dbReference type="FunFam" id="3.40.50.20:FF:000010">
    <property type="entry name" value="Propionyl-CoA carboxylase subunit alpha"/>
    <property type="match status" value="1"/>
</dbReference>
<dbReference type="FunFam" id="2.40.50.100:FF:000003">
    <property type="entry name" value="Acetyl-CoA carboxylase biotin carboxyl carrier protein"/>
    <property type="match status" value="1"/>
</dbReference>
<evidence type="ECO:0000259" key="15">
    <source>
        <dbReference type="PROSITE" id="PS50979"/>
    </source>
</evidence>
<dbReference type="PROSITE" id="PS00867">
    <property type="entry name" value="CPSASE_2"/>
    <property type="match status" value="1"/>
</dbReference>
<dbReference type="PROSITE" id="PS50979">
    <property type="entry name" value="BC"/>
    <property type="match status" value="1"/>
</dbReference>
<keyword evidence="3 8" id="KW-0436">Ligase</keyword>
<dbReference type="SUPFAM" id="SSF52440">
    <property type="entry name" value="PreATP-grasp domain"/>
    <property type="match status" value="1"/>
</dbReference>
<dbReference type="OrthoDB" id="9807469at2"/>
<dbReference type="Pfam" id="PF02785">
    <property type="entry name" value="Biotin_carb_C"/>
    <property type="match status" value="1"/>
</dbReference>
<evidence type="ECO:0000256" key="4">
    <source>
        <dbReference type="ARBA" id="ARBA00022723"/>
    </source>
</evidence>
<keyword evidence="7 8" id="KW-0092">Biotin</keyword>
<dbReference type="FunFam" id="3.30.1490.20:FF:000018">
    <property type="entry name" value="Biotin carboxylase"/>
    <property type="match status" value="1"/>
</dbReference>
<feature type="domain" description="Pyruvate carboxyltransferase" evidence="16">
    <location>
        <begin position="530"/>
        <end position="799"/>
    </location>
</feature>
<dbReference type="GO" id="GO:0006094">
    <property type="term" value="P:gluconeogenesis"/>
    <property type="evidence" value="ECO:0007669"/>
    <property type="project" value="InterPro"/>
</dbReference>
<reference evidence="17 18" key="1">
    <citation type="submission" date="2019-12" db="EMBL/GenBank/DDBJ databases">
        <title>Salinicoccus cyprini sp. nov., isolated from gastro-intestinal tract of mirror carp, Cyprinus carpio var. specularis, collected from Gobind Sagar Reservoir, Himachal Pradesh, India.</title>
        <authorList>
            <person name="Talwar C."/>
            <person name="Singh A.K."/>
            <person name="Lal R."/>
            <person name="Negi R.K."/>
        </authorList>
    </citation>
    <scope>NUCLEOTIDE SEQUENCE [LARGE SCALE GENOMIC DNA]</scope>
    <source>
        <strain evidence="17 18">J-82</strain>
    </source>
</reference>
<dbReference type="SUPFAM" id="SSF51569">
    <property type="entry name" value="Aldolase"/>
    <property type="match status" value="1"/>
</dbReference>
<organism evidence="17 18">
    <name type="scientific">Salinicoccus hispanicus</name>
    <dbReference type="NCBI Taxonomy" id="157225"/>
    <lineage>
        <taxon>Bacteria</taxon>
        <taxon>Bacillati</taxon>
        <taxon>Bacillota</taxon>
        <taxon>Bacilli</taxon>
        <taxon>Bacillales</taxon>
        <taxon>Staphylococcaceae</taxon>
        <taxon>Salinicoccus</taxon>
    </lineage>
</organism>
<dbReference type="InterPro" id="IPR005930">
    <property type="entry name" value="Pyruv_COase"/>
</dbReference>
<sequence length="1145" mass="128138">MNRINKLLVANRGEIAIRIFRACTELDITTVAIYSNEDKGALHRYKADEAYLVGEDLSPTESYLNIEAIIRVAKNAGVDAIHPGYGFLSENMEFARRCQEEGIIFVGPELRHLDMFGDKVKARETAVATGLPVIPGTDGAVQSFEEVEEFIETHGYPIIIKAISGGGGKGMRIVDSADDLRDSYDRAKSEASKSFGNSEVYLEKYVDRPKHIEVQIIGDTEGNMLHLYERDCSVQRRHQKVVEVAPSVGLSDELRLEICEAAKNMGEQVGYVNAGTVEFLVANEEFYFIEVNPRVQVEHTITEMVTGIDIVKTQIQIADGNTLFGEVINLPQQEKIPLMGYAVQCRITTEDPLNDFMPDTGEIMAYRSSGGFGVRLDAGDGFQGAVISPYYDSLLVKLSTHGLTYKDANEKMTRSLKEMRIRGIKTNLQFLINVIGNKDFQKGDYSTKFIDTTPSLFEFEKPKDRGTKTLEYISTITINGFPGVEKRQKPHFDPPVLPDHEPVIKEGTKQILDREGPEGLAKWLKAQEDTLITDTTMRDAHQSLLTTRVRTYDMKKIAPYTAHDLSDAFSLEMWGGATFDVAYNFLKEDPWRRLEILRKEIPNVLFQMLLRASNAVGYKNYPDNVVEKFVQESADAGIDVFRIFDSLNWMEAMKQPIEAVLKTGKVAEGAICYTGDILNPERSNVYTLDYYRNMAKALEAEGVHILAIKDMAGLLKPQAAYELIGELKATVDIPIHLHTHDTSGNGVLMYHKAIEAGVDVVDTALGAMSGLTSQPSANSLYYAQSSQDRQIRADIDGLERLSQYWESVRRYYTDFESDIKSPNTEIYKHEMPGGQYSNLFSQAKSLGLGERYGEVKKMYQKVNMLFGDIVKVTPSSKVVGDMALFMVQNDLDEESVIERGPHLDFPDSVVSFFKGEIGRPVSGFNTELQDAVLKGAEPLTERPGKVMEPVDFDALREEVSQFCERKVTDKDVLSYALYPKVFKEFISTNDRFGNVEVLDTPTFLFGMRKNEVLEIEIDKGKTLIVNLLSVGHVHEDGCRWMYFELNGFPRKVYINDENVESTSARLKKADPTELGDIGAQMPGTVSTVKYKAGDTFKKGEVIIITEAMKMENSVKAPFDGKVAEVFVSAGDKVASMDLMMTVEKA</sequence>
<feature type="modified residue" description="N6-carboxylysine" evidence="12">
    <location>
        <position position="709"/>
    </location>
</feature>
<dbReference type="FunFam" id="3.30.470.20:FF:000012">
    <property type="entry name" value="Pyruvate carboxylase"/>
    <property type="match status" value="1"/>
</dbReference>
<comment type="catalytic activity">
    <reaction evidence="8">
        <text>hydrogencarbonate + pyruvate + ATP = oxaloacetate + ADP + phosphate + H(+)</text>
        <dbReference type="Rhea" id="RHEA:20844"/>
        <dbReference type="ChEBI" id="CHEBI:15361"/>
        <dbReference type="ChEBI" id="CHEBI:15378"/>
        <dbReference type="ChEBI" id="CHEBI:16452"/>
        <dbReference type="ChEBI" id="CHEBI:17544"/>
        <dbReference type="ChEBI" id="CHEBI:30616"/>
        <dbReference type="ChEBI" id="CHEBI:43474"/>
        <dbReference type="ChEBI" id="CHEBI:456216"/>
        <dbReference type="EC" id="6.4.1.1"/>
    </reaction>
</comment>
<dbReference type="InterPro" id="IPR005479">
    <property type="entry name" value="CPAse_ATP-bd"/>
</dbReference>
<dbReference type="Gene3D" id="3.10.600.10">
    <property type="entry name" value="pyruvate carboxylase f1077a mutant domain"/>
    <property type="match status" value="1"/>
</dbReference>
<evidence type="ECO:0000256" key="7">
    <source>
        <dbReference type="ARBA" id="ARBA00023267"/>
    </source>
</evidence>
<accession>A0A6N8TWI9</accession>
<feature type="domain" description="Lipoyl-binding" evidence="13">
    <location>
        <begin position="1066"/>
        <end position="1143"/>
    </location>
</feature>
<evidence type="ECO:0000256" key="8">
    <source>
        <dbReference type="PIRNR" id="PIRNR001594"/>
    </source>
</evidence>
<dbReference type="PANTHER" id="PTHR43778:SF2">
    <property type="entry name" value="PYRUVATE CARBOXYLASE, MITOCHONDRIAL"/>
    <property type="match status" value="1"/>
</dbReference>
<evidence type="ECO:0000256" key="9">
    <source>
        <dbReference type="PIRSR" id="PIRSR001594-1"/>
    </source>
</evidence>
<feature type="binding site" evidence="10">
    <location>
        <position position="119"/>
    </location>
    <ligand>
        <name>ATP</name>
        <dbReference type="ChEBI" id="CHEBI:30616"/>
    </ligand>
</feature>
<comment type="caution">
    <text evidence="17">The sequence shown here is derived from an EMBL/GenBank/DDBJ whole genome shotgun (WGS) entry which is preliminary data.</text>
</comment>
<dbReference type="SUPFAM" id="SSF56059">
    <property type="entry name" value="Glutathione synthetase ATP-binding domain-like"/>
    <property type="match status" value="1"/>
</dbReference>
<dbReference type="FunFam" id="3.20.20.70:FF:000033">
    <property type="entry name" value="Pyruvate carboxylase"/>
    <property type="match status" value="1"/>
</dbReference>
<dbReference type="PIRSF" id="PIRSF001594">
    <property type="entry name" value="Pyruv_carbox"/>
    <property type="match status" value="1"/>
</dbReference>
<feature type="binding site" evidence="10">
    <location>
        <position position="238"/>
    </location>
    <ligand>
        <name>ATP</name>
        <dbReference type="ChEBI" id="CHEBI:30616"/>
    </ligand>
</feature>
<feature type="binding site" evidence="11">
    <location>
        <position position="539"/>
    </location>
    <ligand>
        <name>Mn(2+)</name>
        <dbReference type="ChEBI" id="CHEBI:29035"/>
    </ligand>
</feature>
<dbReference type="EMBL" id="WUUK01000001">
    <property type="protein sequence ID" value="MXQ49772.1"/>
    <property type="molecule type" value="Genomic_DNA"/>
</dbReference>
<dbReference type="InterPro" id="IPR011764">
    <property type="entry name" value="Biotin_carboxylation_dom"/>
</dbReference>
<feature type="binding site" evidence="11">
    <location>
        <position position="740"/>
    </location>
    <ligand>
        <name>Mn(2+)</name>
        <dbReference type="ChEBI" id="CHEBI:29035"/>
    </ligand>
</feature>
<evidence type="ECO:0000256" key="6">
    <source>
        <dbReference type="ARBA" id="ARBA00022840"/>
    </source>
</evidence>
<dbReference type="PANTHER" id="PTHR43778">
    <property type="entry name" value="PYRUVATE CARBOXYLASE"/>
    <property type="match status" value="1"/>
</dbReference>
<feature type="binding site" description="via carbamate group" evidence="11">
    <location>
        <position position="709"/>
    </location>
    <ligand>
        <name>Mn(2+)</name>
        <dbReference type="ChEBI" id="CHEBI:29035"/>
    </ligand>
</feature>
<evidence type="ECO:0000256" key="5">
    <source>
        <dbReference type="ARBA" id="ARBA00022741"/>
    </source>
</evidence>
<dbReference type="InterPro" id="IPR000089">
    <property type="entry name" value="Biotin_lipoyl"/>
</dbReference>
<feature type="domain" description="Biotin carboxylation" evidence="15">
    <location>
        <begin position="3"/>
        <end position="455"/>
    </location>
</feature>
<feature type="modified residue" description="N6-biotinyllysine" evidence="12">
    <location>
        <position position="1109"/>
    </location>
</feature>
<dbReference type="InterPro" id="IPR011054">
    <property type="entry name" value="Rudment_hybrid_motif"/>
</dbReference>
<proteinExistence type="predicted"/>
<feature type="active site" evidence="9">
    <location>
        <position position="294"/>
    </location>
</feature>
<dbReference type="PROSITE" id="PS50968">
    <property type="entry name" value="BIOTINYL_LIPOYL"/>
    <property type="match status" value="1"/>
</dbReference>
<evidence type="ECO:0000256" key="2">
    <source>
        <dbReference type="ARBA" id="ARBA00013057"/>
    </source>
</evidence>